<evidence type="ECO:0000313" key="11">
    <source>
        <dbReference type="Proteomes" id="UP000027120"/>
    </source>
</evidence>
<evidence type="ECO:0000256" key="6">
    <source>
        <dbReference type="ARBA" id="ARBA00023295"/>
    </source>
</evidence>
<dbReference type="PANTHER" id="PTHR31375">
    <property type="match status" value="1"/>
</dbReference>
<evidence type="ECO:0000256" key="7">
    <source>
        <dbReference type="ARBA" id="ARBA00023316"/>
    </source>
</evidence>
<dbReference type="AlphaFoldDB" id="A0A067EEW9"/>
<gene>
    <name evidence="10" type="ORF">CISIN_1g028660mg</name>
</gene>
<sequence length="206" mass="21863">MVTAPGDSPNTDGIHVTNTQNIRITSSTIGTGDDCISIVSGSQNVQAQDITCGPGHGISIGSLGKGNSNAYVSEVTVDGAKLSETANGVRIKTWQGGSGYASNIIFQNIDMVNVKNPIIIDQNYCDQDDPCKEQSSAVHIKNVVFKNIRGTSASDEAVKLDCSKSYPCEAIVLENINLQSEEDEPKALCNNVDDLAQRGSVFPRCP</sequence>
<dbReference type="FunFam" id="2.160.20.10:FF:000111">
    <property type="entry name" value="Pectin lyase-like superfamily protein"/>
    <property type="match status" value="1"/>
</dbReference>
<comment type="similarity">
    <text evidence="2 9">Belongs to the glycosyl hydrolase 28 family.</text>
</comment>
<accession>A0A067EEW9</accession>
<keyword evidence="3" id="KW-0134">Cell wall</keyword>
<reference evidence="10 11" key="1">
    <citation type="submission" date="2014-04" db="EMBL/GenBank/DDBJ databases">
        <authorList>
            <consortium name="International Citrus Genome Consortium"/>
            <person name="Gmitter F."/>
            <person name="Chen C."/>
            <person name="Farmerie W."/>
            <person name="Harkins T."/>
            <person name="Desany B."/>
            <person name="Mohiuddin M."/>
            <person name="Kodira C."/>
            <person name="Borodovsky M."/>
            <person name="Lomsadze A."/>
            <person name="Burns P."/>
            <person name="Jenkins J."/>
            <person name="Prochnik S."/>
            <person name="Shu S."/>
            <person name="Chapman J."/>
            <person name="Pitluck S."/>
            <person name="Schmutz J."/>
            <person name="Rokhsar D."/>
        </authorList>
    </citation>
    <scope>NUCLEOTIDE SEQUENCE</scope>
</reference>
<comment type="subcellular location">
    <subcellularLocation>
        <location evidence="1">Secreted</location>
        <location evidence="1">Cell wall</location>
    </subcellularLocation>
</comment>
<dbReference type="InterPro" id="IPR012334">
    <property type="entry name" value="Pectin_lyas_fold"/>
</dbReference>
<evidence type="ECO:0000313" key="10">
    <source>
        <dbReference type="EMBL" id="KDO53684.1"/>
    </source>
</evidence>
<dbReference type="PROSITE" id="PS00502">
    <property type="entry name" value="POLYGALACTURONASE"/>
    <property type="match status" value="1"/>
</dbReference>
<evidence type="ECO:0000256" key="2">
    <source>
        <dbReference type="ARBA" id="ARBA00008834"/>
    </source>
</evidence>
<feature type="active site" evidence="8">
    <location>
        <position position="56"/>
    </location>
</feature>
<dbReference type="Pfam" id="PF00295">
    <property type="entry name" value="Glyco_hydro_28"/>
    <property type="match status" value="1"/>
</dbReference>
<organism evidence="10 11">
    <name type="scientific">Citrus sinensis</name>
    <name type="common">Sweet orange</name>
    <name type="synonym">Citrus aurantium var. sinensis</name>
    <dbReference type="NCBI Taxonomy" id="2711"/>
    <lineage>
        <taxon>Eukaryota</taxon>
        <taxon>Viridiplantae</taxon>
        <taxon>Streptophyta</taxon>
        <taxon>Embryophyta</taxon>
        <taxon>Tracheophyta</taxon>
        <taxon>Spermatophyta</taxon>
        <taxon>Magnoliopsida</taxon>
        <taxon>eudicotyledons</taxon>
        <taxon>Gunneridae</taxon>
        <taxon>Pentapetalae</taxon>
        <taxon>rosids</taxon>
        <taxon>malvids</taxon>
        <taxon>Sapindales</taxon>
        <taxon>Rutaceae</taxon>
        <taxon>Aurantioideae</taxon>
        <taxon>Citrus</taxon>
    </lineage>
</organism>
<dbReference type="GO" id="GO:0071555">
    <property type="term" value="P:cell wall organization"/>
    <property type="evidence" value="ECO:0007669"/>
    <property type="project" value="UniProtKB-KW"/>
</dbReference>
<keyword evidence="7" id="KW-0961">Cell wall biogenesis/degradation</keyword>
<proteinExistence type="inferred from homology"/>
<dbReference type="eggNOG" id="ENOG502QRJW">
    <property type="taxonomic scope" value="Eukaryota"/>
</dbReference>
<evidence type="ECO:0008006" key="12">
    <source>
        <dbReference type="Google" id="ProtNLM"/>
    </source>
</evidence>
<evidence type="ECO:0000256" key="8">
    <source>
        <dbReference type="PROSITE-ProRule" id="PRU10052"/>
    </source>
</evidence>
<evidence type="ECO:0000256" key="3">
    <source>
        <dbReference type="ARBA" id="ARBA00022512"/>
    </source>
</evidence>
<evidence type="ECO:0000256" key="1">
    <source>
        <dbReference type="ARBA" id="ARBA00004191"/>
    </source>
</evidence>
<dbReference type="SMR" id="A0A067EEW9"/>
<dbReference type="STRING" id="2711.A0A067EEW9"/>
<dbReference type="GO" id="GO:0005975">
    <property type="term" value="P:carbohydrate metabolic process"/>
    <property type="evidence" value="ECO:0007669"/>
    <property type="project" value="InterPro"/>
</dbReference>
<keyword evidence="5 9" id="KW-0378">Hydrolase</keyword>
<evidence type="ECO:0000256" key="4">
    <source>
        <dbReference type="ARBA" id="ARBA00022525"/>
    </source>
</evidence>
<dbReference type="InterPro" id="IPR000743">
    <property type="entry name" value="Glyco_hydro_28"/>
</dbReference>
<dbReference type="SUPFAM" id="SSF51126">
    <property type="entry name" value="Pectin lyase-like"/>
    <property type="match status" value="1"/>
</dbReference>
<dbReference type="InterPro" id="IPR011050">
    <property type="entry name" value="Pectin_lyase_fold/virulence"/>
</dbReference>
<evidence type="ECO:0000256" key="9">
    <source>
        <dbReference type="RuleBase" id="RU361169"/>
    </source>
</evidence>
<dbReference type="GO" id="GO:0004650">
    <property type="term" value="F:polygalacturonase activity"/>
    <property type="evidence" value="ECO:0007669"/>
    <property type="project" value="InterPro"/>
</dbReference>
<name>A0A067EEW9_CITSI</name>
<protein>
    <recommendedName>
        <fullName evidence="12">Polygalacturonase</fullName>
    </recommendedName>
</protein>
<keyword evidence="11" id="KW-1185">Reference proteome</keyword>
<dbReference type="Gene3D" id="2.160.20.10">
    <property type="entry name" value="Single-stranded right-handed beta-helix, Pectin lyase-like"/>
    <property type="match status" value="1"/>
</dbReference>
<keyword evidence="6 9" id="KW-0326">Glycosidase</keyword>
<dbReference type="PaxDb" id="2711-XP_006489947.1"/>
<dbReference type="EMBL" id="KK785009">
    <property type="protein sequence ID" value="KDO53684.1"/>
    <property type="molecule type" value="Genomic_DNA"/>
</dbReference>
<dbReference type="Proteomes" id="UP000027120">
    <property type="component" value="Unassembled WGS sequence"/>
</dbReference>
<keyword evidence="4" id="KW-0964">Secreted</keyword>
<evidence type="ECO:0000256" key="5">
    <source>
        <dbReference type="ARBA" id="ARBA00022801"/>
    </source>
</evidence>